<dbReference type="Gene3D" id="2.120.10.30">
    <property type="entry name" value="TolB, C-terminal domain"/>
    <property type="match status" value="1"/>
</dbReference>
<dbReference type="AlphaFoldDB" id="A0A5F1Z8F1"/>
<keyword evidence="3" id="KW-1185">Reference proteome</keyword>
<dbReference type="EMBL" id="RQFP01000001">
    <property type="protein sequence ID" value="TGK95855.1"/>
    <property type="molecule type" value="Genomic_DNA"/>
</dbReference>
<accession>A0A5F1Z8F1</accession>
<dbReference type="CDD" id="cd05819">
    <property type="entry name" value="NHL"/>
    <property type="match status" value="1"/>
</dbReference>
<name>A0A5F1Z8F1_9LEPT</name>
<dbReference type="InterPro" id="IPR050952">
    <property type="entry name" value="TRIM-NHL_E3_ligases"/>
</dbReference>
<dbReference type="InterPro" id="IPR011042">
    <property type="entry name" value="6-blade_b-propeller_TolB-like"/>
</dbReference>
<comment type="caution">
    <text evidence="2">The sequence shown here is derived from an EMBL/GenBank/DDBJ whole genome shotgun (WGS) entry which is preliminary data.</text>
</comment>
<dbReference type="PANTHER" id="PTHR24104">
    <property type="entry name" value="E3 UBIQUITIN-PROTEIN LIGASE NHLRC1-RELATED"/>
    <property type="match status" value="1"/>
</dbReference>
<dbReference type="Proteomes" id="UP000297891">
    <property type="component" value="Unassembled WGS sequence"/>
</dbReference>
<evidence type="ECO:0000256" key="1">
    <source>
        <dbReference type="ARBA" id="ARBA00022737"/>
    </source>
</evidence>
<keyword evidence="1" id="KW-0677">Repeat</keyword>
<dbReference type="InterPro" id="IPR001258">
    <property type="entry name" value="NHL_repeat"/>
</dbReference>
<gene>
    <name evidence="2" type="ORF">EHQ30_04285</name>
</gene>
<evidence type="ECO:0000313" key="2">
    <source>
        <dbReference type="EMBL" id="TGK95855.1"/>
    </source>
</evidence>
<proteinExistence type="predicted"/>
<organism evidence="2 3">
    <name type="scientific">Leptospira brenneri</name>
    <dbReference type="NCBI Taxonomy" id="2023182"/>
    <lineage>
        <taxon>Bacteria</taxon>
        <taxon>Pseudomonadati</taxon>
        <taxon>Spirochaetota</taxon>
        <taxon>Spirochaetia</taxon>
        <taxon>Leptospirales</taxon>
        <taxon>Leptospiraceae</taxon>
        <taxon>Leptospira</taxon>
    </lineage>
</organism>
<reference evidence="2" key="1">
    <citation type="journal article" date="2019" name="PLoS Negl. Trop. Dis.">
        <title>Revisiting the worldwide diversity of Leptospira species in the environment.</title>
        <authorList>
            <person name="Vincent A.T."/>
            <person name="Schiettekatte O."/>
            <person name="Bourhy P."/>
            <person name="Veyrier F.J."/>
            <person name="Picardeau M."/>
        </authorList>
    </citation>
    <scope>NUCLEOTIDE SEQUENCE [LARGE SCALE GENOMIC DNA]</scope>
    <source>
        <strain evidence="2">201800277</strain>
    </source>
</reference>
<dbReference type="RefSeq" id="WP_135676648.1">
    <property type="nucleotide sequence ID" value="NZ_RQFP01000001.1"/>
</dbReference>
<evidence type="ECO:0000313" key="3">
    <source>
        <dbReference type="Proteomes" id="UP000297891"/>
    </source>
</evidence>
<protein>
    <recommendedName>
        <fullName evidence="4">NHL repeat protein</fullName>
    </recommendedName>
</protein>
<dbReference type="SUPFAM" id="SSF63829">
    <property type="entry name" value="Calcium-dependent phosphotriesterase"/>
    <property type="match status" value="1"/>
</dbReference>
<dbReference type="Gene3D" id="2.40.10.500">
    <property type="match status" value="1"/>
</dbReference>
<evidence type="ECO:0008006" key="4">
    <source>
        <dbReference type="Google" id="ProtNLM"/>
    </source>
</evidence>
<dbReference type="Pfam" id="PF01436">
    <property type="entry name" value="NHL"/>
    <property type="match status" value="2"/>
</dbReference>
<sequence length="483" mass="51260">MASLSNPCDSESKDFIPQLIASASIEGGFCQMQVVNTGDLYRYTDFTFYKSIPISVLPRLGSKREVSVRPELPEGLYIDPNTGALSGMPNNVLERQSYTVYRKGVVQGQITIQIRDLVATQVYGQFGSFTCGALYNSSGCTTSAAANANNLSGPNAVITDNSGGVYIASGNRVLYYPVGQTTATRVYGQHGLFNCDMANAHTNQTCNPLGGVAATTLSAPRGLLIDVTNNLFVTDTGVNRRILIYPNESTLPIRALGVSNFNTPGGGATSSSVFYTPSHLSPDSNGGGFYLSDSGDSRVLYFPKDASLPSEVYGQPNFASNGATASDSGLSTNQGVVADSTGGIYIADTGNNRVVYYPKGSNIATRVYGQINFTDSGPPSGASSNSLNYPLAVALDQSENLFVADYTHHRVLVYPPTNLSFGMTASAVVGQFGDLNCEADNNSGSCSIGTPTAQNLYRPSAIHFDKQGKMYITDYGNNRVLVY</sequence>
<dbReference type="OrthoDB" id="317057at2"/>